<feature type="domain" description="Acyltransferase 3" evidence="2">
    <location>
        <begin position="5"/>
        <end position="303"/>
    </location>
</feature>
<feature type="transmembrane region" description="Helical" evidence="1">
    <location>
        <begin position="71"/>
        <end position="89"/>
    </location>
</feature>
<gene>
    <name evidence="3" type="ORF">ACFO6W_19730</name>
</gene>
<dbReference type="PANTHER" id="PTHR37312:SF1">
    <property type="entry name" value="MEMBRANE-BOUND ACYLTRANSFERASE YKRP-RELATED"/>
    <property type="match status" value="1"/>
</dbReference>
<feature type="transmembrane region" description="Helical" evidence="1">
    <location>
        <begin position="218"/>
        <end position="242"/>
    </location>
</feature>
<evidence type="ECO:0000259" key="2">
    <source>
        <dbReference type="Pfam" id="PF01757"/>
    </source>
</evidence>
<protein>
    <submittedName>
        <fullName evidence="3">Acyltransferase family protein</fullName>
    </submittedName>
</protein>
<sequence length="319" mass="37694">MNNRINWIDIFKGIGIICVIIAHIINDGFIHKFIFLFHMPLFFFISGYLYKPERKCAKYLYNKSISLLIPYFIFLLIIFMFQYGTNYIYYNLKHSVFLFLWGGTKLAGWTGIFWFITCFFITQQFFNFLFTKCNKRLLILIACLFLLLAYVNYIFFQTLSLPWALNLLLYTLPIFSSGYLIKKYENVIISKKILIVSLSAISMIVCFLYPIVSINIKYTNYGVPVISFLLGIILILGIVLLSQQISKYRFITNILSYTGKASMPIMYLHQFIQLYILQYYTPNILIRFVFALFIPLLIYWIFSKFSMTRLIFLGIKPTK</sequence>
<feature type="transmembrane region" description="Helical" evidence="1">
    <location>
        <begin position="109"/>
        <end position="130"/>
    </location>
</feature>
<feature type="transmembrane region" description="Helical" evidence="1">
    <location>
        <begin position="137"/>
        <end position="155"/>
    </location>
</feature>
<reference evidence="4" key="1">
    <citation type="journal article" date="2019" name="Int. J. Syst. Evol. Microbiol.">
        <title>The Global Catalogue of Microorganisms (GCM) 10K type strain sequencing project: providing services to taxonomists for standard genome sequencing and annotation.</title>
        <authorList>
            <consortium name="The Broad Institute Genomics Platform"/>
            <consortium name="The Broad Institute Genome Sequencing Center for Infectious Disease"/>
            <person name="Wu L."/>
            <person name="Ma J."/>
        </authorList>
    </citation>
    <scope>NUCLEOTIDE SEQUENCE [LARGE SCALE GENOMIC DNA]</scope>
    <source>
        <strain evidence="4">CCUG 66188</strain>
    </source>
</reference>
<keyword evidence="3" id="KW-0012">Acyltransferase</keyword>
<keyword evidence="1" id="KW-1133">Transmembrane helix</keyword>
<feature type="transmembrane region" description="Helical" evidence="1">
    <location>
        <begin position="7"/>
        <end position="25"/>
    </location>
</feature>
<dbReference type="Pfam" id="PF01757">
    <property type="entry name" value="Acyl_transf_3"/>
    <property type="match status" value="1"/>
</dbReference>
<evidence type="ECO:0000313" key="4">
    <source>
        <dbReference type="Proteomes" id="UP001596023"/>
    </source>
</evidence>
<dbReference type="InterPro" id="IPR002656">
    <property type="entry name" value="Acyl_transf_3_dom"/>
</dbReference>
<feature type="transmembrane region" description="Helical" evidence="1">
    <location>
        <begin position="193"/>
        <end position="212"/>
    </location>
</feature>
<evidence type="ECO:0000256" key="1">
    <source>
        <dbReference type="SAM" id="Phobius"/>
    </source>
</evidence>
<accession>A0ABV9L0Y3</accession>
<dbReference type="RefSeq" id="WP_379999624.1">
    <property type="nucleotide sequence ID" value="NZ_JBHSGN010000120.1"/>
</dbReference>
<dbReference type="Proteomes" id="UP001596023">
    <property type="component" value="Unassembled WGS sequence"/>
</dbReference>
<dbReference type="GO" id="GO:0016746">
    <property type="term" value="F:acyltransferase activity"/>
    <property type="evidence" value="ECO:0007669"/>
    <property type="project" value="UniProtKB-KW"/>
</dbReference>
<dbReference type="PANTHER" id="PTHR37312">
    <property type="entry name" value="MEMBRANE-BOUND ACYLTRANSFERASE YKRP-RELATED"/>
    <property type="match status" value="1"/>
</dbReference>
<keyword evidence="1" id="KW-0472">Membrane</keyword>
<dbReference type="EMBL" id="JBHSGN010000120">
    <property type="protein sequence ID" value="MFC4675922.1"/>
    <property type="molecule type" value="Genomic_DNA"/>
</dbReference>
<proteinExistence type="predicted"/>
<feature type="transmembrane region" description="Helical" evidence="1">
    <location>
        <begin position="31"/>
        <end position="50"/>
    </location>
</feature>
<dbReference type="InterPro" id="IPR052734">
    <property type="entry name" value="Nod_factor_acetyltransferase"/>
</dbReference>
<keyword evidence="3" id="KW-0808">Transferase</keyword>
<name>A0ABV9L0Y3_9BACT</name>
<keyword evidence="1" id="KW-0812">Transmembrane</keyword>
<feature type="transmembrane region" description="Helical" evidence="1">
    <location>
        <begin position="161"/>
        <end position="181"/>
    </location>
</feature>
<feature type="transmembrane region" description="Helical" evidence="1">
    <location>
        <begin position="254"/>
        <end position="272"/>
    </location>
</feature>
<organism evidence="3 4">
    <name type="scientific">Dysgonomonas termitidis</name>
    <dbReference type="NCBI Taxonomy" id="1516126"/>
    <lineage>
        <taxon>Bacteria</taxon>
        <taxon>Pseudomonadati</taxon>
        <taxon>Bacteroidota</taxon>
        <taxon>Bacteroidia</taxon>
        <taxon>Bacteroidales</taxon>
        <taxon>Dysgonomonadaceae</taxon>
        <taxon>Dysgonomonas</taxon>
    </lineage>
</organism>
<evidence type="ECO:0000313" key="3">
    <source>
        <dbReference type="EMBL" id="MFC4675922.1"/>
    </source>
</evidence>
<keyword evidence="4" id="KW-1185">Reference proteome</keyword>
<feature type="transmembrane region" description="Helical" evidence="1">
    <location>
        <begin position="284"/>
        <end position="302"/>
    </location>
</feature>
<comment type="caution">
    <text evidence="3">The sequence shown here is derived from an EMBL/GenBank/DDBJ whole genome shotgun (WGS) entry which is preliminary data.</text>
</comment>